<dbReference type="Proteomes" id="UP000015100">
    <property type="component" value="Unassembled WGS sequence"/>
</dbReference>
<keyword evidence="1" id="KW-0732">Signal</keyword>
<evidence type="ECO:0008006" key="4">
    <source>
        <dbReference type="Google" id="ProtNLM"/>
    </source>
</evidence>
<feature type="chain" id="PRO_5004549199" description="Ig-like domain-containing protein" evidence="1">
    <location>
        <begin position="20"/>
        <end position="354"/>
    </location>
</feature>
<accession>S8BWF3</accession>
<proteinExistence type="predicted"/>
<reference evidence="2 3" key="1">
    <citation type="journal article" date="2013" name="PLoS Genet.">
        <title>Genomic mechanisms accounting for the adaptation to parasitism in nematode-trapping fungi.</title>
        <authorList>
            <person name="Meerupati T."/>
            <person name="Andersson K.M."/>
            <person name="Friman E."/>
            <person name="Kumar D."/>
            <person name="Tunlid A."/>
            <person name="Ahren D."/>
        </authorList>
    </citation>
    <scope>NUCLEOTIDE SEQUENCE [LARGE SCALE GENOMIC DNA]</scope>
    <source>
        <strain evidence="2 3">CBS 200.50</strain>
    </source>
</reference>
<sequence length="354" mass="36958">MKFSALLVVAVVCASLGTCFRSPEGSSCPRAETVTKTSTTTVSKTKTFVSVLTVKVYEKTVTIPGKRITVTASDCSAVSKGGQVTITVTTTSGGGTTTWYTTQYPSDTVTGGINYSTGTATVLEVIPTGDDNSVATDTLSATQWTYTTTTTTITDGGNIASYKIACPTTTGPGTRTCVVSYIIRTFSSGDPVPSDATKWTYTTITTTITDGGNNAIYKTACPTATGPGTRTCVVRYIIRTFASGDPIPSDATKWVYTTTTTNITDGGNNASYQTACPATTGAGTRTCTVSYIIRTGIKGQKTVTQTTPGPTAGTTTIFPLNDAGEPITSAGTASVIITTATEDEDGYYRFRRRH</sequence>
<dbReference type="HOGENOM" id="CLU_783077_0_0_1"/>
<reference evidence="3" key="2">
    <citation type="submission" date="2013-04" db="EMBL/GenBank/DDBJ databases">
        <title>Genomic mechanisms accounting for the adaptation to parasitism in nematode-trapping fungi.</title>
        <authorList>
            <person name="Ahren D.G."/>
        </authorList>
    </citation>
    <scope>NUCLEOTIDE SEQUENCE [LARGE SCALE GENOMIC DNA]</scope>
    <source>
        <strain evidence="3">CBS 200.50</strain>
    </source>
</reference>
<feature type="signal peptide" evidence="1">
    <location>
        <begin position="1"/>
        <end position="19"/>
    </location>
</feature>
<protein>
    <recommendedName>
        <fullName evidence="4">Ig-like domain-containing protein</fullName>
    </recommendedName>
</protein>
<gene>
    <name evidence="2" type="ORF">H072_6596</name>
</gene>
<evidence type="ECO:0000313" key="2">
    <source>
        <dbReference type="EMBL" id="EPS39647.1"/>
    </source>
</evidence>
<keyword evidence="3" id="KW-1185">Reference proteome</keyword>
<organism evidence="2 3">
    <name type="scientific">Dactylellina haptotyla (strain CBS 200.50)</name>
    <name type="common">Nematode-trapping fungus</name>
    <name type="synonym">Monacrosporium haptotylum</name>
    <dbReference type="NCBI Taxonomy" id="1284197"/>
    <lineage>
        <taxon>Eukaryota</taxon>
        <taxon>Fungi</taxon>
        <taxon>Dikarya</taxon>
        <taxon>Ascomycota</taxon>
        <taxon>Pezizomycotina</taxon>
        <taxon>Orbiliomycetes</taxon>
        <taxon>Orbiliales</taxon>
        <taxon>Orbiliaceae</taxon>
        <taxon>Dactylellina</taxon>
    </lineage>
</organism>
<name>S8BWF3_DACHA</name>
<dbReference type="EMBL" id="AQGS01000464">
    <property type="protein sequence ID" value="EPS39647.1"/>
    <property type="molecule type" value="Genomic_DNA"/>
</dbReference>
<evidence type="ECO:0000313" key="3">
    <source>
        <dbReference type="Proteomes" id="UP000015100"/>
    </source>
</evidence>
<evidence type="ECO:0000256" key="1">
    <source>
        <dbReference type="SAM" id="SignalP"/>
    </source>
</evidence>
<dbReference type="AlphaFoldDB" id="S8BWF3"/>
<comment type="caution">
    <text evidence="2">The sequence shown here is derived from an EMBL/GenBank/DDBJ whole genome shotgun (WGS) entry which is preliminary data.</text>
</comment>